<reference evidence="2 3" key="1">
    <citation type="submission" date="2018-02" db="EMBL/GenBank/DDBJ databases">
        <title>Subsurface microbial communities from deep shales in Ohio and West Virginia, USA.</title>
        <authorList>
            <person name="Wrighton K."/>
        </authorList>
    </citation>
    <scope>NUCLEOTIDE SEQUENCE [LARGE SCALE GENOMIC DNA]</scope>
    <source>
        <strain evidence="2 3">OWC-G53F</strain>
    </source>
</reference>
<keyword evidence="1" id="KW-0472">Membrane</keyword>
<evidence type="ECO:0000313" key="2">
    <source>
        <dbReference type="EMBL" id="PPK71585.1"/>
    </source>
</evidence>
<protein>
    <submittedName>
        <fullName evidence="2">Uncharacterized protein</fullName>
    </submittedName>
</protein>
<gene>
    <name evidence="2" type="ORF">B0F88_107109</name>
</gene>
<comment type="caution">
    <text evidence="2">The sequence shown here is derived from an EMBL/GenBank/DDBJ whole genome shotgun (WGS) entry which is preliminary data.</text>
</comment>
<dbReference type="EMBL" id="PTIY01000007">
    <property type="protein sequence ID" value="PPK71585.1"/>
    <property type="molecule type" value="Genomic_DNA"/>
</dbReference>
<keyword evidence="1" id="KW-0812">Transmembrane</keyword>
<accession>A0A2S6H273</accession>
<proteinExistence type="predicted"/>
<keyword evidence="1" id="KW-1133">Transmembrane helix</keyword>
<dbReference type="RefSeq" id="WP_181049879.1">
    <property type="nucleotide sequence ID" value="NZ_PTIY01000007.1"/>
</dbReference>
<dbReference type="Proteomes" id="UP000238071">
    <property type="component" value="Unassembled WGS sequence"/>
</dbReference>
<feature type="transmembrane region" description="Helical" evidence="1">
    <location>
        <begin position="12"/>
        <end position="36"/>
    </location>
</feature>
<dbReference type="AlphaFoldDB" id="A0A2S6H273"/>
<keyword evidence="3" id="KW-1185">Reference proteome</keyword>
<sequence>MSRKTIFTVLMTPYLLMGYAIIAATATIMAAVVVTIRRDCPWFLH</sequence>
<evidence type="ECO:0000313" key="3">
    <source>
        <dbReference type="Proteomes" id="UP000238071"/>
    </source>
</evidence>
<evidence type="ECO:0000256" key="1">
    <source>
        <dbReference type="SAM" id="Phobius"/>
    </source>
</evidence>
<organism evidence="2 3">
    <name type="scientific">Methylobacter tundripaludum</name>
    <dbReference type="NCBI Taxonomy" id="173365"/>
    <lineage>
        <taxon>Bacteria</taxon>
        <taxon>Pseudomonadati</taxon>
        <taxon>Pseudomonadota</taxon>
        <taxon>Gammaproteobacteria</taxon>
        <taxon>Methylococcales</taxon>
        <taxon>Methylococcaceae</taxon>
        <taxon>Methylobacter</taxon>
    </lineage>
</organism>
<name>A0A2S6H273_9GAMM</name>